<gene>
    <name evidence="1" type="ORF">ATL40_1467</name>
</gene>
<protein>
    <submittedName>
        <fullName evidence="1">Uncharacterized protein</fullName>
    </submittedName>
</protein>
<evidence type="ECO:0000313" key="1">
    <source>
        <dbReference type="EMBL" id="PFG19891.1"/>
    </source>
</evidence>
<proteinExistence type="predicted"/>
<dbReference type="RefSeq" id="WP_169925904.1">
    <property type="nucleotide sequence ID" value="NZ_PDJD01000001.1"/>
</dbReference>
<dbReference type="EMBL" id="PDJD01000001">
    <property type="protein sequence ID" value="PFG19891.1"/>
    <property type="molecule type" value="Genomic_DNA"/>
</dbReference>
<accession>A0A2A9D0H5</accession>
<organism evidence="1 2">
    <name type="scientific">Serinibacter salmoneus</name>
    <dbReference type="NCBI Taxonomy" id="556530"/>
    <lineage>
        <taxon>Bacteria</taxon>
        <taxon>Bacillati</taxon>
        <taxon>Actinomycetota</taxon>
        <taxon>Actinomycetes</taxon>
        <taxon>Micrococcales</taxon>
        <taxon>Beutenbergiaceae</taxon>
        <taxon>Serinibacter</taxon>
    </lineage>
</organism>
<comment type="caution">
    <text evidence="1">The sequence shown here is derived from an EMBL/GenBank/DDBJ whole genome shotgun (WGS) entry which is preliminary data.</text>
</comment>
<name>A0A2A9D0H5_9MICO</name>
<dbReference type="AlphaFoldDB" id="A0A2A9D0H5"/>
<keyword evidence="2" id="KW-1185">Reference proteome</keyword>
<reference evidence="1 2" key="1">
    <citation type="submission" date="2017-10" db="EMBL/GenBank/DDBJ databases">
        <title>Sequencing the genomes of 1000 actinobacteria strains.</title>
        <authorList>
            <person name="Klenk H.-P."/>
        </authorList>
    </citation>
    <scope>NUCLEOTIDE SEQUENCE [LARGE SCALE GENOMIC DNA]</scope>
    <source>
        <strain evidence="1 2">DSM 21801</strain>
    </source>
</reference>
<dbReference type="Proteomes" id="UP000224915">
    <property type="component" value="Unassembled WGS sequence"/>
</dbReference>
<sequence>MNVQALAAELGFSTAYELRAFADDLLNDIEDDRAEVPVETEAIIREALAN</sequence>
<evidence type="ECO:0000313" key="2">
    <source>
        <dbReference type="Proteomes" id="UP000224915"/>
    </source>
</evidence>